<dbReference type="PANTHER" id="PTHR44329:SF214">
    <property type="entry name" value="PROTEIN KINASE DOMAIN-CONTAINING PROTEIN"/>
    <property type="match status" value="1"/>
</dbReference>
<evidence type="ECO:0000313" key="2">
    <source>
        <dbReference type="EMBL" id="KDQ50034.1"/>
    </source>
</evidence>
<gene>
    <name evidence="2" type="ORF">JAAARDRAFT_610188</name>
</gene>
<dbReference type="EMBL" id="KL197768">
    <property type="protein sequence ID" value="KDQ50034.1"/>
    <property type="molecule type" value="Genomic_DNA"/>
</dbReference>
<name>A0A067P5J9_9AGAM</name>
<dbReference type="InterPro" id="IPR000719">
    <property type="entry name" value="Prot_kinase_dom"/>
</dbReference>
<dbReference type="InParanoid" id="A0A067P5J9"/>
<dbReference type="Gene3D" id="1.10.510.10">
    <property type="entry name" value="Transferase(Phosphotransferase) domain 1"/>
    <property type="match status" value="1"/>
</dbReference>
<dbReference type="InterPro" id="IPR051681">
    <property type="entry name" value="Ser/Thr_Kinases-Pseudokinases"/>
</dbReference>
<dbReference type="PROSITE" id="PS50011">
    <property type="entry name" value="PROTEIN_KINASE_DOM"/>
    <property type="match status" value="1"/>
</dbReference>
<feature type="domain" description="Protein kinase" evidence="1">
    <location>
        <begin position="416"/>
        <end position="695"/>
    </location>
</feature>
<evidence type="ECO:0000259" key="1">
    <source>
        <dbReference type="PROSITE" id="PS50011"/>
    </source>
</evidence>
<dbReference type="SUPFAM" id="SSF56112">
    <property type="entry name" value="Protein kinase-like (PK-like)"/>
    <property type="match status" value="1"/>
</dbReference>
<proteinExistence type="predicted"/>
<dbReference type="GO" id="GO:0004674">
    <property type="term" value="F:protein serine/threonine kinase activity"/>
    <property type="evidence" value="ECO:0007669"/>
    <property type="project" value="TreeGrafter"/>
</dbReference>
<dbReference type="GO" id="GO:0005524">
    <property type="term" value="F:ATP binding"/>
    <property type="evidence" value="ECO:0007669"/>
    <property type="project" value="InterPro"/>
</dbReference>
<dbReference type="OrthoDB" id="4062651at2759"/>
<dbReference type="InterPro" id="IPR008271">
    <property type="entry name" value="Ser/Thr_kinase_AS"/>
</dbReference>
<organism evidence="2 3">
    <name type="scientific">Jaapia argillacea MUCL 33604</name>
    <dbReference type="NCBI Taxonomy" id="933084"/>
    <lineage>
        <taxon>Eukaryota</taxon>
        <taxon>Fungi</taxon>
        <taxon>Dikarya</taxon>
        <taxon>Basidiomycota</taxon>
        <taxon>Agaricomycotina</taxon>
        <taxon>Agaricomycetes</taxon>
        <taxon>Agaricomycetidae</taxon>
        <taxon>Jaapiales</taxon>
        <taxon>Jaapiaceae</taxon>
        <taxon>Jaapia</taxon>
    </lineage>
</organism>
<dbReference type="Proteomes" id="UP000027265">
    <property type="component" value="Unassembled WGS sequence"/>
</dbReference>
<dbReference type="InterPro" id="IPR001245">
    <property type="entry name" value="Ser-Thr/Tyr_kinase_cat_dom"/>
</dbReference>
<accession>A0A067P5J9</accession>
<evidence type="ECO:0000313" key="3">
    <source>
        <dbReference type="Proteomes" id="UP000027265"/>
    </source>
</evidence>
<dbReference type="AlphaFoldDB" id="A0A067P5J9"/>
<dbReference type="PANTHER" id="PTHR44329">
    <property type="entry name" value="SERINE/THREONINE-PROTEIN KINASE TNNI3K-RELATED"/>
    <property type="match status" value="1"/>
</dbReference>
<dbReference type="STRING" id="933084.A0A067P5J9"/>
<dbReference type="PROSITE" id="PS00108">
    <property type="entry name" value="PROTEIN_KINASE_ST"/>
    <property type="match status" value="1"/>
</dbReference>
<dbReference type="Pfam" id="PF07714">
    <property type="entry name" value="PK_Tyr_Ser-Thr"/>
    <property type="match status" value="1"/>
</dbReference>
<dbReference type="SMART" id="SM00220">
    <property type="entry name" value="S_TKc"/>
    <property type="match status" value="1"/>
</dbReference>
<reference evidence="3" key="1">
    <citation type="journal article" date="2014" name="Proc. Natl. Acad. Sci. U.S.A.">
        <title>Extensive sampling of basidiomycete genomes demonstrates inadequacy of the white-rot/brown-rot paradigm for wood decay fungi.</title>
        <authorList>
            <person name="Riley R."/>
            <person name="Salamov A.A."/>
            <person name="Brown D.W."/>
            <person name="Nagy L.G."/>
            <person name="Floudas D."/>
            <person name="Held B.W."/>
            <person name="Levasseur A."/>
            <person name="Lombard V."/>
            <person name="Morin E."/>
            <person name="Otillar R."/>
            <person name="Lindquist E.A."/>
            <person name="Sun H."/>
            <person name="LaButti K.M."/>
            <person name="Schmutz J."/>
            <person name="Jabbour D."/>
            <person name="Luo H."/>
            <person name="Baker S.E."/>
            <person name="Pisabarro A.G."/>
            <person name="Walton J.D."/>
            <person name="Blanchette R.A."/>
            <person name="Henrissat B."/>
            <person name="Martin F."/>
            <person name="Cullen D."/>
            <person name="Hibbett D.S."/>
            <person name="Grigoriev I.V."/>
        </authorList>
    </citation>
    <scope>NUCLEOTIDE SEQUENCE [LARGE SCALE GENOMIC DNA]</scope>
    <source>
        <strain evidence="3">MUCL 33604</strain>
    </source>
</reference>
<dbReference type="HOGENOM" id="CLU_395369_0_0_1"/>
<sequence>MLHAIIWLSATHTDAEALFEGTVAERIYTSVSSVFTPQAIVHSQIKLGQFLAVDDPSVWSCPWVNRYPDAWRIQFFSSQWTHWDWFHLQTMLASCSSKVGNAAGRYPFTPRSTDPRTFLGVVVWLTLAAVHGADNSEVPPHVIPTAWSAWFALVSEITQHFPDLPSVSPICQSHHRVALSGHTCYTRLSHNDLDLYASVTSFLEPDVEFQFMGIGEDPADVESSIICDLCNSLYWGVQQHDPACVHVTWLGSEVAGPAIHTIHLHRTCIVSDLTTLLQKKLKLRATRGSINVFVTANDNLGGARRILHATEKVFYAFGDTSVFAEEVPLHSDIPASSPSGELTPGRTLFSSPSMGIVNGAADVNELVGRRTEDKPDLLANEETKAAMGLCALGTIFRFHTGDDSVQEPADLSNSAVVLEGPIRGGGYCDIFLGECQSGTHRSLVAMKQLRVYSGISAQAIRLFRREVKIWSKFEHPYILPFLGYSIIGDTQFFMVSPWIRNGHCMEYLETHPHADRSKLLSQVADALDYLHSGRSGTSYIHGDVKWDNVLISDEGNALLADFGLTRHMEKMCAFMSATPSIIPAMGLVRFASPELLSCDRPTRESDVYAFGCLIVQVFTGKLPYSGMTDVEVITAKVLHGTKPLAERPTDQQAIKAGLDQTWWDLIGRCVEHQPSSRPTMDEISSTLSVYREPVIPT</sequence>
<dbReference type="InterPro" id="IPR011009">
    <property type="entry name" value="Kinase-like_dom_sf"/>
</dbReference>
<protein>
    <recommendedName>
        <fullName evidence="1">Protein kinase domain-containing protein</fullName>
    </recommendedName>
</protein>
<keyword evidence="3" id="KW-1185">Reference proteome</keyword>